<dbReference type="RefSeq" id="WP_188998640.1">
    <property type="nucleotide sequence ID" value="NZ_BMOU01000004.1"/>
</dbReference>
<dbReference type="Proteomes" id="UP000605784">
    <property type="component" value="Unassembled WGS sequence"/>
</dbReference>
<keyword evidence="5" id="KW-1185">Reference proteome</keyword>
<dbReference type="AlphaFoldDB" id="A0A830GNI4"/>
<feature type="domain" description="DUF4350" evidence="3">
    <location>
        <begin position="109"/>
        <end position="302"/>
    </location>
</feature>
<organism evidence="4 5">
    <name type="scientific">Haloarcula pellucida</name>
    <dbReference type="NCBI Taxonomy" id="1427151"/>
    <lineage>
        <taxon>Archaea</taxon>
        <taxon>Methanobacteriati</taxon>
        <taxon>Methanobacteriota</taxon>
        <taxon>Stenosarchaea group</taxon>
        <taxon>Halobacteria</taxon>
        <taxon>Halobacteriales</taxon>
        <taxon>Haloarculaceae</taxon>
        <taxon>Haloarcula</taxon>
    </lineage>
</organism>
<evidence type="ECO:0000313" key="5">
    <source>
        <dbReference type="Proteomes" id="UP000605784"/>
    </source>
</evidence>
<protein>
    <recommendedName>
        <fullName evidence="3">DUF4350 domain-containing protein</fullName>
    </recommendedName>
</protein>
<dbReference type="EMBL" id="BMOU01000004">
    <property type="protein sequence ID" value="GGN97388.1"/>
    <property type="molecule type" value="Genomic_DNA"/>
</dbReference>
<sequence length="346" mass="36279">MTEGRVVTLVATYIVVAVLLVGGTALLGLVVGGTVGTPDGVGIEGQSPAQFQPDRVNPDVDPETGRIAVERGDARILVDADHGNQFERSDLEPAVEAAFRAGHTVTFSDDVDSDQPYNRTLAGRSGLLVVQPTEGFSAGERAVIRNFTAAGGHVVVLAEPTQSRVSTGLFGGGATTVSFGANNLTESYGVRIGAEPLFNVDDTATDNNFKSIYSSPRGDDPLTDGAETVTFDAGGYVAVRRTSDAEVVYQSVPGTRTLDSRRAGQYPTVARTENLVFVADTTLLERSEVYDADNEAFVGNLLSFLAAGDAPEHLPGPPVTDGESDEDDEPTNETATPTNETPTPST</sequence>
<name>A0A830GNI4_9EURY</name>
<dbReference type="InterPro" id="IPR025646">
    <property type="entry name" value="DUF4350"/>
</dbReference>
<feature type="compositionally biased region" description="Acidic residues" evidence="1">
    <location>
        <begin position="322"/>
        <end position="331"/>
    </location>
</feature>
<keyword evidence="2" id="KW-0472">Membrane</keyword>
<feature type="region of interest" description="Disordered" evidence="1">
    <location>
        <begin position="308"/>
        <end position="346"/>
    </location>
</feature>
<feature type="transmembrane region" description="Helical" evidence="2">
    <location>
        <begin position="7"/>
        <end position="31"/>
    </location>
</feature>
<evidence type="ECO:0000256" key="2">
    <source>
        <dbReference type="SAM" id="Phobius"/>
    </source>
</evidence>
<accession>A0A830GNI4</accession>
<feature type="compositionally biased region" description="Low complexity" evidence="1">
    <location>
        <begin position="332"/>
        <end position="346"/>
    </location>
</feature>
<reference evidence="4" key="2">
    <citation type="submission" date="2020-09" db="EMBL/GenBank/DDBJ databases">
        <authorList>
            <person name="Sun Q."/>
            <person name="Ohkuma M."/>
        </authorList>
    </citation>
    <scope>NUCLEOTIDE SEQUENCE</scope>
    <source>
        <strain evidence="4">JCM 17820</strain>
    </source>
</reference>
<proteinExistence type="predicted"/>
<evidence type="ECO:0000313" key="4">
    <source>
        <dbReference type="EMBL" id="GGN97388.1"/>
    </source>
</evidence>
<evidence type="ECO:0000259" key="3">
    <source>
        <dbReference type="Pfam" id="PF14258"/>
    </source>
</evidence>
<dbReference type="Pfam" id="PF14258">
    <property type="entry name" value="DUF4350"/>
    <property type="match status" value="1"/>
</dbReference>
<evidence type="ECO:0000256" key="1">
    <source>
        <dbReference type="SAM" id="MobiDB-lite"/>
    </source>
</evidence>
<comment type="caution">
    <text evidence="4">The sequence shown here is derived from an EMBL/GenBank/DDBJ whole genome shotgun (WGS) entry which is preliminary data.</text>
</comment>
<keyword evidence="2" id="KW-1133">Transmembrane helix</keyword>
<gene>
    <name evidence="4" type="ORF">GCM10009030_26590</name>
</gene>
<keyword evidence="2" id="KW-0812">Transmembrane</keyword>
<reference evidence="4" key="1">
    <citation type="journal article" date="2014" name="Int. J. Syst. Evol. Microbiol.">
        <title>Complete genome sequence of Corynebacterium casei LMG S-19264T (=DSM 44701T), isolated from a smear-ripened cheese.</title>
        <authorList>
            <consortium name="US DOE Joint Genome Institute (JGI-PGF)"/>
            <person name="Walter F."/>
            <person name="Albersmeier A."/>
            <person name="Kalinowski J."/>
            <person name="Ruckert C."/>
        </authorList>
    </citation>
    <scope>NUCLEOTIDE SEQUENCE</scope>
    <source>
        <strain evidence="4">JCM 17820</strain>
    </source>
</reference>